<evidence type="ECO:0000313" key="2">
    <source>
        <dbReference type="EMBL" id="KAK8888592.1"/>
    </source>
</evidence>
<dbReference type="PROSITE" id="PS50097">
    <property type="entry name" value="BTB"/>
    <property type="match status" value="1"/>
</dbReference>
<evidence type="ECO:0000313" key="3">
    <source>
        <dbReference type="Proteomes" id="UP001470230"/>
    </source>
</evidence>
<evidence type="ECO:0000259" key="1">
    <source>
        <dbReference type="PROSITE" id="PS50097"/>
    </source>
</evidence>
<name>A0ABR2KBU4_9EUKA</name>
<dbReference type="EMBL" id="JAPFFF010000005">
    <property type="protein sequence ID" value="KAK8888592.1"/>
    <property type="molecule type" value="Genomic_DNA"/>
</dbReference>
<sequence length="238" mass="27528">MTTENNHYPWETQLIEIKSRVGWSVKAYTPLLQHRWKLFARKRQAAIDKLYNLPPNTITAILEHIYANCPIARTNYPAFKTCSIVSDLPFQSTYHQDIMNLLHDTETCDFSFYPNDSDEPLRMHRFILYARCGFFKKQISNDQNFVEHHDKNIGSKALPMLAEYIYIGELEVTDPVAAIDLFGAGKFFECRDQSEIDFLVLNAIMKQITDENAPAIKQKALEKGINNLVAQIENVEKH</sequence>
<reference evidence="2 3" key="1">
    <citation type="submission" date="2024-04" db="EMBL/GenBank/DDBJ databases">
        <title>Tritrichomonas musculus Genome.</title>
        <authorList>
            <person name="Alves-Ferreira E."/>
            <person name="Grigg M."/>
            <person name="Lorenzi H."/>
            <person name="Galac M."/>
        </authorList>
    </citation>
    <scope>NUCLEOTIDE SEQUENCE [LARGE SCALE GENOMIC DNA]</scope>
    <source>
        <strain evidence="2 3">EAF2021</strain>
    </source>
</reference>
<dbReference type="Gene3D" id="3.30.710.10">
    <property type="entry name" value="Potassium Channel Kv1.1, Chain A"/>
    <property type="match status" value="1"/>
</dbReference>
<dbReference type="InterPro" id="IPR011333">
    <property type="entry name" value="SKP1/BTB/POZ_sf"/>
</dbReference>
<feature type="domain" description="BTB" evidence="1">
    <location>
        <begin position="108"/>
        <end position="174"/>
    </location>
</feature>
<gene>
    <name evidence="2" type="ORF">M9Y10_033323</name>
</gene>
<keyword evidence="3" id="KW-1185">Reference proteome</keyword>
<dbReference type="CDD" id="cd18186">
    <property type="entry name" value="BTB_POZ_ZBTB_KLHL-like"/>
    <property type="match status" value="1"/>
</dbReference>
<dbReference type="InterPro" id="IPR000210">
    <property type="entry name" value="BTB/POZ_dom"/>
</dbReference>
<dbReference type="SUPFAM" id="SSF54695">
    <property type="entry name" value="POZ domain"/>
    <property type="match status" value="1"/>
</dbReference>
<accession>A0ABR2KBU4</accession>
<organism evidence="2 3">
    <name type="scientific">Tritrichomonas musculus</name>
    <dbReference type="NCBI Taxonomy" id="1915356"/>
    <lineage>
        <taxon>Eukaryota</taxon>
        <taxon>Metamonada</taxon>
        <taxon>Parabasalia</taxon>
        <taxon>Tritrichomonadida</taxon>
        <taxon>Tritrichomonadidae</taxon>
        <taxon>Tritrichomonas</taxon>
    </lineage>
</organism>
<dbReference type="Proteomes" id="UP001470230">
    <property type="component" value="Unassembled WGS sequence"/>
</dbReference>
<dbReference type="Pfam" id="PF00651">
    <property type="entry name" value="BTB"/>
    <property type="match status" value="1"/>
</dbReference>
<comment type="caution">
    <text evidence="2">The sequence shown here is derived from an EMBL/GenBank/DDBJ whole genome shotgun (WGS) entry which is preliminary data.</text>
</comment>
<proteinExistence type="predicted"/>
<protein>
    <recommendedName>
        <fullName evidence="1">BTB domain-containing protein</fullName>
    </recommendedName>
</protein>